<sequence>MPVKRKHLTLQEVGQILRAAERGIHSERDYCLIQMCFLHGLRVSELCGMRLSDIDLTGRAVFVRRLKNSLSTQHPLFDAELPALMRWLRVRRRWRDADSDWLFLSQKGGPLSRHQVRLLLRRYGELGGISVSAHPHMLRHGCGYALADLGRDTRLIQDYLGHRNIQHTVIYTATNTQRFMNVWGEYVGTAQLVPECKVVSEKFSKVSKLF</sequence>
<keyword evidence="4" id="KW-0805">Transcription regulation</keyword>
<evidence type="ECO:0000256" key="5">
    <source>
        <dbReference type="ARBA" id="ARBA00023163"/>
    </source>
</evidence>
<evidence type="ECO:0000313" key="9">
    <source>
        <dbReference type="Proteomes" id="UP000234667"/>
    </source>
</evidence>
<dbReference type="InterPro" id="IPR011010">
    <property type="entry name" value="DNA_brk_join_enz"/>
</dbReference>
<evidence type="ECO:0000259" key="7">
    <source>
        <dbReference type="PROSITE" id="PS51898"/>
    </source>
</evidence>
<keyword evidence="5" id="KW-0804">Transcription</keyword>
<dbReference type="AlphaFoldDB" id="A0A2J5PSP4"/>
<evidence type="ECO:0000313" key="8">
    <source>
        <dbReference type="EMBL" id="PLO69106.1"/>
    </source>
</evidence>
<reference evidence="8 9" key="1">
    <citation type="submission" date="2017-11" db="EMBL/GenBank/DDBJ databases">
        <authorList>
            <person name="Han C.G."/>
        </authorList>
    </citation>
    <scope>NUCLEOTIDE SEQUENCE [LARGE SCALE GENOMIC DNA]</scope>
    <source>
        <strain evidence="8 9">A10</strain>
    </source>
</reference>
<proteinExistence type="inferred from homology"/>
<dbReference type="GO" id="GO:0006310">
    <property type="term" value="P:DNA recombination"/>
    <property type="evidence" value="ECO:0007669"/>
    <property type="project" value="UniProtKB-KW"/>
</dbReference>
<keyword evidence="2" id="KW-1029">Fimbrium biogenesis</keyword>
<dbReference type="GO" id="GO:0015074">
    <property type="term" value="P:DNA integration"/>
    <property type="evidence" value="ECO:0007669"/>
    <property type="project" value="UniProtKB-KW"/>
</dbReference>
<organism evidence="8 9">
    <name type="scientific">Klebsiella michiganensis</name>
    <dbReference type="NCBI Taxonomy" id="1134687"/>
    <lineage>
        <taxon>Bacteria</taxon>
        <taxon>Pseudomonadati</taxon>
        <taxon>Pseudomonadota</taxon>
        <taxon>Gammaproteobacteria</taxon>
        <taxon>Enterobacterales</taxon>
        <taxon>Enterobacteriaceae</taxon>
        <taxon>Klebsiella/Raoultella group</taxon>
        <taxon>Klebsiella</taxon>
    </lineage>
</organism>
<keyword evidence="6" id="KW-0233">DNA recombination</keyword>
<dbReference type="PANTHER" id="PTHR30349">
    <property type="entry name" value="PHAGE INTEGRASE-RELATED"/>
    <property type="match status" value="1"/>
</dbReference>
<gene>
    <name evidence="8" type="ORF">CWN49_15055</name>
</gene>
<comment type="caution">
    <text evidence="8">The sequence shown here is derived from an EMBL/GenBank/DDBJ whole genome shotgun (WGS) entry which is preliminary data.</text>
</comment>
<dbReference type="InterPro" id="IPR050090">
    <property type="entry name" value="Tyrosine_recombinase_XerCD"/>
</dbReference>
<dbReference type="PANTHER" id="PTHR30349:SF62">
    <property type="entry name" value="TYPE 1 FIMBRIAE REGULATORY PROTEIN FIMB-RELATED"/>
    <property type="match status" value="1"/>
</dbReference>
<dbReference type="SUPFAM" id="SSF56349">
    <property type="entry name" value="DNA breaking-rejoining enzymes"/>
    <property type="match status" value="1"/>
</dbReference>
<dbReference type="PROSITE" id="PS51898">
    <property type="entry name" value="TYR_RECOMBINASE"/>
    <property type="match status" value="1"/>
</dbReference>
<feature type="domain" description="Tyr recombinase" evidence="7">
    <location>
        <begin position="3"/>
        <end position="184"/>
    </location>
</feature>
<evidence type="ECO:0000256" key="4">
    <source>
        <dbReference type="ARBA" id="ARBA00023015"/>
    </source>
</evidence>
<keyword evidence="3" id="KW-0229">DNA integration</keyword>
<dbReference type="Proteomes" id="UP000234667">
    <property type="component" value="Unassembled WGS sequence"/>
</dbReference>
<dbReference type="GO" id="GO:0003677">
    <property type="term" value="F:DNA binding"/>
    <property type="evidence" value="ECO:0007669"/>
    <property type="project" value="InterPro"/>
</dbReference>
<reference evidence="8 9" key="2">
    <citation type="submission" date="2018-01" db="EMBL/GenBank/DDBJ databases">
        <title>Genomic study of Klebsiella pneumoniae.</title>
        <authorList>
            <person name="Yang Y."/>
            <person name="Bicalho R."/>
        </authorList>
    </citation>
    <scope>NUCLEOTIDE SEQUENCE [LARGE SCALE GENOMIC DNA]</scope>
    <source>
        <strain evidence="8 9">A10</strain>
    </source>
</reference>
<comment type="similarity">
    <text evidence="1">Belongs to the 'phage' integrase family.</text>
</comment>
<evidence type="ECO:0000256" key="2">
    <source>
        <dbReference type="ARBA" id="ARBA00022558"/>
    </source>
</evidence>
<evidence type="ECO:0000256" key="3">
    <source>
        <dbReference type="ARBA" id="ARBA00022908"/>
    </source>
</evidence>
<evidence type="ECO:0000256" key="1">
    <source>
        <dbReference type="ARBA" id="ARBA00008857"/>
    </source>
</evidence>
<dbReference type="Gene3D" id="1.10.443.10">
    <property type="entry name" value="Intergrase catalytic core"/>
    <property type="match status" value="1"/>
</dbReference>
<dbReference type="Pfam" id="PF00589">
    <property type="entry name" value="Phage_integrase"/>
    <property type="match status" value="1"/>
</dbReference>
<accession>A0A2J5PSP4</accession>
<name>A0A2J5PSP4_9ENTR</name>
<protein>
    <submittedName>
        <fullName evidence="8">DNA recombinase</fullName>
    </submittedName>
</protein>
<dbReference type="RefSeq" id="WP_088168040.1">
    <property type="nucleotide sequence ID" value="NZ_CABGVN010000012.1"/>
</dbReference>
<evidence type="ECO:0000256" key="6">
    <source>
        <dbReference type="ARBA" id="ARBA00023172"/>
    </source>
</evidence>
<dbReference type="NCBIfam" id="NF007370">
    <property type="entry name" value="PRK09870.1"/>
    <property type="match status" value="1"/>
</dbReference>
<dbReference type="InterPro" id="IPR013762">
    <property type="entry name" value="Integrase-like_cat_sf"/>
</dbReference>
<dbReference type="EMBL" id="PIDR01000428">
    <property type="protein sequence ID" value="PLO69106.1"/>
    <property type="molecule type" value="Genomic_DNA"/>
</dbReference>
<dbReference type="InterPro" id="IPR002104">
    <property type="entry name" value="Integrase_catalytic"/>
</dbReference>